<reference evidence="1 2" key="1">
    <citation type="submission" date="2023-10" db="EMBL/GenBank/DDBJ databases">
        <title>Genome-Wide Identification Analysis in wild type Solanum Pinnatisectum Reveals Some Genes Defensing Phytophthora Infestans.</title>
        <authorList>
            <person name="Sun C."/>
        </authorList>
    </citation>
    <scope>NUCLEOTIDE SEQUENCE [LARGE SCALE GENOMIC DNA]</scope>
    <source>
        <strain evidence="1">LQN</strain>
        <tissue evidence="1">Leaf</tissue>
    </source>
</reference>
<dbReference type="EMBL" id="JAWPEI010000001">
    <property type="protein sequence ID" value="KAK4736698.1"/>
    <property type="molecule type" value="Genomic_DNA"/>
</dbReference>
<keyword evidence="2" id="KW-1185">Reference proteome</keyword>
<evidence type="ECO:0000313" key="2">
    <source>
        <dbReference type="Proteomes" id="UP001311915"/>
    </source>
</evidence>
<accession>A0AAV9MFS0</accession>
<comment type="caution">
    <text evidence="1">The sequence shown here is derived from an EMBL/GenBank/DDBJ whole genome shotgun (WGS) entry which is preliminary data.</text>
</comment>
<sequence>MKTAAFVINRLPQQREVLHTENVIFDEASSWWSSNKELLPDSDVFKDVLGSSHVQLNLDGAEGEANEDNVNEVVAQISWQTGMYKQPGEESELIGANSPPPLRRSTRIRKQNPKFANAAIVEDENEKEPETFEEAF</sequence>
<dbReference type="AlphaFoldDB" id="A0AAV9MFS0"/>
<organism evidence="1 2">
    <name type="scientific">Solanum pinnatisectum</name>
    <name type="common">tansyleaf nightshade</name>
    <dbReference type="NCBI Taxonomy" id="50273"/>
    <lineage>
        <taxon>Eukaryota</taxon>
        <taxon>Viridiplantae</taxon>
        <taxon>Streptophyta</taxon>
        <taxon>Embryophyta</taxon>
        <taxon>Tracheophyta</taxon>
        <taxon>Spermatophyta</taxon>
        <taxon>Magnoliopsida</taxon>
        <taxon>eudicotyledons</taxon>
        <taxon>Gunneridae</taxon>
        <taxon>Pentapetalae</taxon>
        <taxon>asterids</taxon>
        <taxon>lamiids</taxon>
        <taxon>Solanales</taxon>
        <taxon>Solanaceae</taxon>
        <taxon>Solanoideae</taxon>
        <taxon>Solaneae</taxon>
        <taxon>Solanum</taxon>
    </lineage>
</organism>
<evidence type="ECO:0000313" key="1">
    <source>
        <dbReference type="EMBL" id="KAK4736698.1"/>
    </source>
</evidence>
<protein>
    <submittedName>
        <fullName evidence="1">Uncharacterized protein</fullName>
    </submittedName>
</protein>
<name>A0AAV9MFS0_9SOLN</name>
<dbReference type="Proteomes" id="UP001311915">
    <property type="component" value="Unassembled WGS sequence"/>
</dbReference>
<proteinExistence type="predicted"/>
<gene>
    <name evidence="1" type="ORF">R3W88_000395</name>
</gene>